<protein>
    <recommendedName>
        <fullName evidence="5">D-alanyl-D-alanine carboxypeptidase-like protein</fullName>
    </recommendedName>
</protein>
<dbReference type="AlphaFoldDB" id="A0A2W7S2D8"/>
<dbReference type="InterPro" id="IPR009045">
    <property type="entry name" value="Zn_M74/Hedgehog-like"/>
</dbReference>
<dbReference type="InterPro" id="IPR043769">
    <property type="entry name" value="DUF5715"/>
</dbReference>
<accession>A0A2W7S2D8</accession>
<name>A0A2W7S2D8_9BACT</name>
<evidence type="ECO:0000256" key="1">
    <source>
        <dbReference type="SAM" id="MobiDB-lite"/>
    </source>
</evidence>
<keyword evidence="2" id="KW-0732">Signal</keyword>
<feature type="signal peptide" evidence="2">
    <location>
        <begin position="1"/>
        <end position="22"/>
    </location>
</feature>
<dbReference type="Gene3D" id="3.30.1380.10">
    <property type="match status" value="1"/>
</dbReference>
<dbReference type="RefSeq" id="WP_205635694.1">
    <property type="nucleotide sequence ID" value="NZ_MSSV01000001.1"/>
</dbReference>
<organism evidence="3 4">
    <name type="scientific">Algoriphagus ratkowskyi</name>
    <dbReference type="NCBI Taxonomy" id="57028"/>
    <lineage>
        <taxon>Bacteria</taxon>
        <taxon>Pseudomonadati</taxon>
        <taxon>Bacteroidota</taxon>
        <taxon>Cytophagia</taxon>
        <taxon>Cytophagales</taxon>
        <taxon>Cyclobacteriaceae</taxon>
        <taxon>Algoriphagus</taxon>
    </lineage>
</organism>
<comment type="caution">
    <text evidence="3">The sequence shown here is derived from an EMBL/GenBank/DDBJ whole genome shotgun (WGS) entry which is preliminary data.</text>
</comment>
<feature type="region of interest" description="Disordered" evidence="1">
    <location>
        <begin position="166"/>
        <end position="185"/>
    </location>
</feature>
<dbReference type="Proteomes" id="UP000249115">
    <property type="component" value="Unassembled WGS sequence"/>
</dbReference>
<dbReference type="Pfam" id="PF18979">
    <property type="entry name" value="DUF5715"/>
    <property type="match status" value="1"/>
</dbReference>
<evidence type="ECO:0000313" key="3">
    <source>
        <dbReference type="EMBL" id="PZX61089.1"/>
    </source>
</evidence>
<reference evidence="3 4" key="1">
    <citation type="submission" date="2018-06" db="EMBL/GenBank/DDBJ databases">
        <title>Genomic Encyclopedia of Archaeal and Bacterial Type Strains, Phase II (KMG-II): from individual species to whole genera.</title>
        <authorList>
            <person name="Goeker M."/>
        </authorList>
    </citation>
    <scope>NUCLEOTIDE SEQUENCE [LARGE SCALE GENOMIC DNA]</scope>
    <source>
        <strain evidence="3 4">DSM 22686</strain>
    </source>
</reference>
<evidence type="ECO:0000256" key="2">
    <source>
        <dbReference type="SAM" id="SignalP"/>
    </source>
</evidence>
<evidence type="ECO:0008006" key="5">
    <source>
        <dbReference type="Google" id="ProtNLM"/>
    </source>
</evidence>
<sequence length="241" mass="27195">MKKPPFIQLASIFILFSAGALATQSYMPELKQQLKNTYSSLTSNTETAIPVDREVPPVKLELPAPRVILPIPEGIITKEYDKHLFAGESNGIGLISSESHFESLIKENKLVLVSQGAGYDVMKLTHSHPYITPYSKIVLEELGQAFQMLTDTESFFTITSVTRTPEQQQSLRKRNRNATSGESSHSYGVSFDISYIRFNGKKGGNRDAQKKLEMILDEYQKSDKILFIKERNQSCYHVTVR</sequence>
<dbReference type="EMBL" id="QKZU01000001">
    <property type="protein sequence ID" value="PZX61089.1"/>
    <property type="molecule type" value="Genomic_DNA"/>
</dbReference>
<feature type="chain" id="PRO_5016149127" description="D-alanyl-D-alanine carboxypeptidase-like protein" evidence="2">
    <location>
        <begin position="23"/>
        <end position="241"/>
    </location>
</feature>
<proteinExistence type="predicted"/>
<gene>
    <name evidence="3" type="ORF">LV84_00077</name>
</gene>
<evidence type="ECO:0000313" key="4">
    <source>
        <dbReference type="Proteomes" id="UP000249115"/>
    </source>
</evidence>
<dbReference type="SUPFAM" id="SSF55166">
    <property type="entry name" value="Hedgehog/DD-peptidase"/>
    <property type="match status" value="1"/>
</dbReference>